<dbReference type="PANTHER" id="PTHR31735">
    <property type="entry name" value="VACUOLAR MEMBRANE PROTEIN YPL162C"/>
    <property type="match status" value="1"/>
</dbReference>
<dbReference type="Proteomes" id="UP000467700">
    <property type="component" value="Unassembled WGS sequence"/>
</dbReference>
<proteinExistence type="predicted"/>
<feature type="transmembrane region" description="Helical" evidence="2">
    <location>
        <begin position="222"/>
        <end position="247"/>
    </location>
</feature>
<evidence type="ECO:0008006" key="5">
    <source>
        <dbReference type="Google" id="ProtNLM"/>
    </source>
</evidence>
<keyword evidence="2" id="KW-0812">Transmembrane</keyword>
<dbReference type="AlphaFoldDB" id="A0A8S0XM59"/>
<accession>A0A8S0XM59</accession>
<evidence type="ECO:0000256" key="1">
    <source>
        <dbReference type="SAM" id="MobiDB-lite"/>
    </source>
</evidence>
<feature type="transmembrane region" description="Helical" evidence="2">
    <location>
        <begin position="96"/>
        <end position="118"/>
    </location>
</feature>
<feature type="region of interest" description="Disordered" evidence="1">
    <location>
        <begin position="312"/>
        <end position="462"/>
    </location>
</feature>
<dbReference type="InterPro" id="IPR022127">
    <property type="entry name" value="STIMATE/YPL162C"/>
</dbReference>
<dbReference type="PANTHER" id="PTHR31735:SF1">
    <property type="entry name" value="VACUOLAR MEMBRANE PROTEIN YPL162C"/>
    <property type="match status" value="1"/>
</dbReference>
<dbReference type="Pfam" id="PF12400">
    <property type="entry name" value="STIMATE"/>
    <property type="match status" value="1"/>
</dbReference>
<protein>
    <recommendedName>
        <fullName evidence="5">Vacuolar membrane protein</fullName>
    </recommendedName>
</protein>
<comment type="caution">
    <text evidence="3">The sequence shown here is derived from an EMBL/GenBank/DDBJ whole genome shotgun (WGS) entry which is preliminary data.</text>
</comment>
<evidence type="ECO:0000313" key="4">
    <source>
        <dbReference type="Proteomes" id="UP000467700"/>
    </source>
</evidence>
<feature type="compositionally biased region" description="Basic and acidic residues" evidence="1">
    <location>
        <begin position="324"/>
        <end position="353"/>
    </location>
</feature>
<reference evidence="3 4" key="1">
    <citation type="submission" date="2020-01" db="EMBL/GenBank/DDBJ databases">
        <authorList>
            <person name="Gupta K D."/>
        </authorList>
    </citation>
    <scope>NUCLEOTIDE SEQUENCE [LARGE SCALE GENOMIC DNA]</scope>
</reference>
<dbReference type="GO" id="GO:0016020">
    <property type="term" value="C:membrane"/>
    <property type="evidence" value="ECO:0007669"/>
    <property type="project" value="TreeGrafter"/>
</dbReference>
<organism evidence="3 4">
    <name type="scientific">Cyclocybe aegerita</name>
    <name type="common">Black poplar mushroom</name>
    <name type="synonym">Agrocybe aegerita</name>
    <dbReference type="NCBI Taxonomy" id="1973307"/>
    <lineage>
        <taxon>Eukaryota</taxon>
        <taxon>Fungi</taxon>
        <taxon>Dikarya</taxon>
        <taxon>Basidiomycota</taxon>
        <taxon>Agaricomycotina</taxon>
        <taxon>Agaricomycetes</taxon>
        <taxon>Agaricomycetidae</taxon>
        <taxon>Agaricales</taxon>
        <taxon>Agaricineae</taxon>
        <taxon>Bolbitiaceae</taxon>
        <taxon>Cyclocybe</taxon>
    </lineage>
</organism>
<feature type="transmembrane region" description="Helical" evidence="2">
    <location>
        <begin position="169"/>
        <end position="192"/>
    </location>
</feature>
<evidence type="ECO:0000313" key="3">
    <source>
        <dbReference type="EMBL" id="CAA7260137.1"/>
    </source>
</evidence>
<gene>
    <name evidence="3" type="ORF">AAE3_LOCUS2086</name>
</gene>
<dbReference type="EMBL" id="CACVBS010000028">
    <property type="protein sequence ID" value="CAA7260137.1"/>
    <property type="molecule type" value="Genomic_DNA"/>
</dbReference>
<evidence type="ECO:0000256" key="2">
    <source>
        <dbReference type="SAM" id="Phobius"/>
    </source>
</evidence>
<feature type="compositionally biased region" description="Polar residues" evidence="1">
    <location>
        <begin position="451"/>
        <end position="462"/>
    </location>
</feature>
<feature type="transmembrane region" description="Helical" evidence="2">
    <location>
        <begin position="267"/>
        <end position="286"/>
    </location>
</feature>
<name>A0A8S0XM59_CYCAE</name>
<keyword evidence="2" id="KW-0472">Membrane</keyword>
<keyword evidence="4" id="KW-1185">Reference proteome</keyword>
<dbReference type="OrthoDB" id="431202at2759"/>
<sequence>MHTKRLSATAASRSAEPAQVGHWWDIWAVSHADVREQELHCLHELDTAQPLSLTSPVPTNVVLSIHYSMFHALRAIAPVAGGDASYPGVDPPSCQLLGPTALVVQGLMGILVILSLVYKRHRETPKRPWRIWLFDVSKQVVGQLFVHGANLLVSGLASHHTSSNACVSYFLNILIDTTFGVGLIYVTLHALTRLFTEKFQLKGFESGVYGDPPSFNFWLRQAALYVLTLSTMKVVVVTFLVLFPAIYVVGEWLLSWTWTSEGDDLQVIFVMGIFPIMMNILQFWLIDSIVKASAAAGVALDVERDAQQDREPLFQAGSDDEDGDHPSRLDNSRRSHRSLDSLDSRGLQSRDDLSFATGITTPDEHKSSGSPPNNEIDGHAYPPTPRVAKNLMKKAKRRDGRVPPSPRQPEGSCSISQTPVTRPAVPVPPTRETPEWQATWEDNNVWDATKHQNTQSSTAQIP</sequence>
<keyword evidence="2" id="KW-1133">Transmembrane helix</keyword>